<reference evidence="3" key="1">
    <citation type="submission" date="2013-04" db="EMBL/GenBank/DDBJ databases">
        <title>The Genome Sequence of Fonticula alba ATCC 38817.</title>
        <authorList>
            <consortium name="The Broad Institute Genomics Platform"/>
            <person name="Russ C."/>
            <person name="Cuomo C."/>
            <person name="Burger G."/>
            <person name="Gray M.W."/>
            <person name="Holland P.W.H."/>
            <person name="King N."/>
            <person name="Lang F.B.F."/>
            <person name="Roger A.J."/>
            <person name="Ruiz-Trillo I."/>
            <person name="Brown M."/>
            <person name="Walker B."/>
            <person name="Young S."/>
            <person name="Zeng Q."/>
            <person name="Gargeya S."/>
            <person name="Fitzgerald M."/>
            <person name="Haas B."/>
            <person name="Abouelleil A."/>
            <person name="Allen A.W."/>
            <person name="Alvarado L."/>
            <person name="Arachchi H.M."/>
            <person name="Berlin A.M."/>
            <person name="Chapman S.B."/>
            <person name="Gainer-Dewar J."/>
            <person name="Goldberg J."/>
            <person name="Griggs A."/>
            <person name="Gujja S."/>
            <person name="Hansen M."/>
            <person name="Howarth C."/>
            <person name="Imamovic A."/>
            <person name="Ireland A."/>
            <person name="Larimer J."/>
            <person name="McCowan C."/>
            <person name="Murphy C."/>
            <person name="Pearson M."/>
            <person name="Poon T.W."/>
            <person name="Priest M."/>
            <person name="Roberts A."/>
            <person name="Saif S."/>
            <person name="Shea T."/>
            <person name="Sisk P."/>
            <person name="Sykes S."/>
            <person name="Wortman J."/>
            <person name="Nusbaum C."/>
            <person name="Birren B."/>
        </authorList>
    </citation>
    <scope>NUCLEOTIDE SEQUENCE [LARGE SCALE GENOMIC DNA]</scope>
    <source>
        <strain evidence="3">ATCC 38817</strain>
    </source>
</reference>
<feature type="compositionally biased region" description="Pro residues" evidence="1">
    <location>
        <begin position="127"/>
        <end position="168"/>
    </location>
</feature>
<keyword evidence="4" id="KW-1185">Reference proteome</keyword>
<gene>
    <name evidence="3" type="ORF">H696_03210</name>
</gene>
<feature type="compositionally biased region" description="Low complexity" evidence="1">
    <location>
        <begin position="102"/>
        <end position="126"/>
    </location>
</feature>
<organism evidence="3">
    <name type="scientific">Fonticula alba</name>
    <name type="common">Slime mold</name>
    <dbReference type="NCBI Taxonomy" id="691883"/>
    <lineage>
        <taxon>Eukaryota</taxon>
        <taxon>Rotosphaerida</taxon>
        <taxon>Fonticulaceae</taxon>
        <taxon>Fonticula</taxon>
    </lineage>
</organism>
<keyword evidence="2" id="KW-0472">Membrane</keyword>
<dbReference type="STRING" id="691883.A0A058ZA77"/>
<keyword evidence="2" id="KW-1133">Transmembrane helix</keyword>
<feature type="compositionally biased region" description="Low complexity" evidence="1">
    <location>
        <begin position="21"/>
        <end position="37"/>
    </location>
</feature>
<dbReference type="RefSeq" id="XP_009495369.1">
    <property type="nucleotide sequence ID" value="XM_009497094.1"/>
</dbReference>
<evidence type="ECO:0000256" key="1">
    <source>
        <dbReference type="SAM" id="MobiDB-lite"/>
    </source>
</evidence>
<evidence type="ECO:0000313" key="3">
    <source>
        <dbReference type="EMBL" id="KCV70853.1"/>
    </source>
</evidence>
<feature type="region of interest" description="Disordered" evidence="1">
    <location>
        <begin position="1"/>
        <end position="176"/>
    </location>
</feature>
<protein>
    <submittedName>
        <fullName evidence="3">Uncharacterized protein</fullName>
    </submittedName>
</protein>
<proteinExistence type="predicted"/>
<feature type="transmembrane region" description="Helical" evidence="2">
    <location>
        <begin position="257"/>
        <end position="279"/>
    </location>
</feature>
<evidence type="ECO:0000256" key="2">
    <source>
        <dbReference type="SAM" id="Phobius"/>
    </source>
</evidence>
<dbReference type="EMBL" id="KB932204">
    <property type="protein sequence ID" value="KCV70853.1"/>
    <property type="molecule type" value="Genomic_DNA"/>
</dbReference>
<dbReference type="Proteomes" id="UP000030693">
    <property type="component" value="Unassembled WGS sequence"/>
</dbReference>
<dbReference type="AlphaFoldDB" id="A0A058ZA77"/>
<evidence type="ECO:0000313" key="4">
    <source>
        <dbReference type="Proteomes" id="UP000030693"/>
    </source>
</evidence>
<feature type="transmembrane region" description="Helical" evidence="2">
    <location>
        <begin position="231"/>
        <end position="251"/>
    </location>
</feature>
<dbReference type="GeneID" id="20527935"/>
<keyword evidence="2" id="KW-0812">Transmembrane</keyword>
<name>A0A058ZA77_FONAL</name>
<sequence>MDSSDSAPLLPPAHDQPAGMSSSSSTSSLLSTAAAPPAYQPVPAPAFSSAGGSNTAPGADKAGLASATNDPNYPPPSSTSGYPPATFGGYPPAPSGSHNLPSYGSTQGSSSGGLPYPPAGGSQYPPAGGPQYPPAGGPQYPPAGGPQYPPAGGPQYPPAGGPQYPPAGGPEQPSTIVVTDPAMFGVEYSTKLNRHIWVPEKVPHLNLSSYLPYFQDPIPVPAAMGPVRRYATIYITISLITGSVILVLGLIQDPIGLEAVIFGSCSLFICLILALVFFMKKRKAEALLREQVSFQAQALEFISSGRPPPIPRVAVCKYCQPMKVNRHSSIAICSKPLHMLVPPYLACVDNLGPIYNCLVMDLLRKL</sequence>
<accession>A0A058ZA77</accession>